<proteinExistence type="predicted"/>
<evidence type="ECO:0000313" key="1">
    <source>
        <dbReference type="EMBL" id="RZQ53821.1"/>
    </source>
</evidence>
<dbReference type="Proteomes" id="UP000291338">
    <property type="component" value="Unassembled WGS sequence"/>
</dbReference>
<dbReference type="AlphaFoldDB" id="A0A4Q7IPK0"/>
<protein>
    <submittedName>
        <fullName evidence="1">Uncharacterized protein</fullName>
    </submittedName>
</protein>
<gene>
    <name evidence="1" type="ORF">C1E23_07005</name>
</gene>
<sequence>MCLPLLLSSFVGEMQLEQPVVDYYYSRSSGKIIKAEELKVNDQVLKGQDLIVYLPEGSKDTKSITVISRGQIKFVDNTVSIGEPLIKGQLLFKVTSNLVHGKIGIADEAALVRAQALKQLYVCHDKFALRLLLSQRNRDQLLFSSELSSSQYSFLLKQSQKGPLQFFSTECK</sequence>
<organism evidence="1 2">
    <name type="scientific">Pseudoalteromonas phenolica</name>
    <dbReference type="NCBI Taxonomy" id="161398"/>
    <lineage>
        <taxon>Bacteria</taxon>
        <taxon>Pseudomonadati</taxon>
        <taxon>Pseudomonadota</taxon>
        <taxon>Gammaproteobacteria</taxon>
        <taxon>Alteromonadales</taxon>
        <taxon>Pseudoalteromonadaceae</taxon>
        <taxon>Pseudoalteromonas</taxon>
    </lineage>
</organism>
<evidence type="ECO:0000313" key="2">
    <source>
        <dbReference type="Proteomes" id="UP000291338"/>
    </source>
</evidence>
<comment type="caution">
    <text evidence="1">The sequence shown here is derived from an EMBL/GenBank/DDBJ whole genome shotgun (WGS) entry which is preliminary data.</text>
</comment>
<accession>A0A4Q7IPK0</accession>
<name>A0A4Q7IPK0_9GAMM</name>
<reference evidence="1 2" key="1">
    <citation type="submission" date="2018-01" db="EMBL/GenBank/DDBJ databases">
        <title>Co-occurrence of chitin degradation, pigmentation and bioactivity in marine Pseudoalteromonas.</title>
        <authorList>
            <person name="Paulsen S."/>
            <person name="Gram L."/>
            <person name="Machado H."/>
        </authorList>
    </citation>
    <scope>NUCLEOTIDE SEQUENCE [LARGE SCALE GENOMIC DNA]</scope>
    <source>
        <strain evidence="1 2">S3898</strain>
    </source>
</reference>
<dbReference type="EMBL" id="PPSX01000021">
    <property type="protein sequence ID" value="RZQ53821.1"/>
    <property type="molecule type" value="Genomic_DNA"/>
</dbReference>